<name>A0A497YWW0_9RHOB</name>
<reference evidence="1 2" key="1">
    <citation type="submission" date="2018-10" db="EMBL/GenBank/DDBJ databases">
        <title>Genomic Encyclopedia of Archaeal and Bacterial Type Strains, Phase II (KMG-II): from individual species to whole genera.</title>
        <authorList>
            <person name="Goeker M."/>
        </authorList>
    </citation>
    <scope>NUCLEOTIDE SEQUENCE [LARGE SCALE GENOMIC DNA]</scope>
    <source>
        <strain evidence="1 2">DSM 29317</strain>
    </source>
</reference>
<dbReference type="Proteomes" id="UP000271700">
    <property type="component" value="Unassembled WGS sequence"/>
</dbReference>
<accession>A0A497YWW0</accession>
<comment type="caution">
    <text evidence="1">The sequence shown here is derived from an EMBL/GenBank/DDBJ whole genome shotgun (WGS) entry which is preliminary data.</text>
</comment>
<organism evidence="1 2">
    <name type="scientific">Ruegeria conchae</name>
    <dbReference type="NCBI Taxonomy" id="981384"/>
    <lineage>
        <taxon>Bacteria</taxon>
        <taxon>Pseudomonadati</taxon>
        <taxon>Pseudomonadota</taxon>
        <taxon>Alphaproteobacteria</taxon>
        <taxon>Rhodobacterales</taxon>
        <taxon>Roseobacteraceae</taxon>
        <taxon>Ruegeria</taxon>
    </lineage>
</organism>
<protein>
    <submittedName>
        <fullName evidence="1">Uncharacterized protein</fullName>
    </submittedName>
</protein>
<evidence type="ECO:0000313" key="1">
    <source>
        <dbReference type="EMBL" id="RLK00541.1"/>
    </source>
</evidence>
<proteinExistence type="predicted"/>
<dbReference type="AlphaFoldDB" id="A0A497YWW0"/>
<keyword evidence="2" id="KW-1185">Reference proteome</keyword>
<evidence type="ECO:0000313" key="2">
    <source>
        <dbReference type="Proteomes" id="UP000271700"/>
    </source>
</evidence>
<gene>
    <name evidence="1" type="ORF">CLV75_3531</name>
</gene>
<sequence>MVAPEGDAAFCGIARSSPLMQEYGRTLTGYRVWVIPVGYKYQIVQRIGTTQFFVAVAVRRMNQMIIGGVFYVV</sequence>
<dbReference type="EMBL" id="RCCT01000006">
    <property type="protein sequence ID" value="RLK00541.1"/>
    <property type="molecule type" value="Genomic_DNA"/>
</dbReference>